<dbReference type="Proteomes" id="UP000438699">
    <property type="component" value="Unassembled WGS sequence"/>
</dbReference>
<dbReference type="Gene3D" id="3.40.630.30">
    <property type="match status" value="1"/>
</dbReference>
<comment type="caution">
    <text evidence="4">The sequence shown here is derived from an EMBL/GenBank/DDBJ whole genome shotgun (WGS) entry which is preliminary data.</text>
</comment>
<dbReference type="InterPro" id="IPR000182">
    <property type="entry name" value="GNAT_dom"/>
</dbReference>
<dbReference type="InterPro" id="IPR025839">
    <property type="entry name" value="RLAN_dom"/>
</dbReference>
<dbReference type="PROSITE" id="PS51186">
    <property type="entry name" value="GNAT"/>
    <property type="match status" value="1"/>
</dbReference>
<dbReference type="InterPro" id="IPR011761">
    <property type="entry name" value="ATP-grasp"/>
</dbReference>
<dbReference type="PROSITE" id="PS50975">
    <property type="entry name" value="ATP_GRASP"/>
    <property type="match status" value="1"/>
</dbReference>
<feature type="domain" description="ATP-grasp" evidence="2">
    <location>
        <begin position="456"/>
        <end position="648"/>
    </location>
</feature>
<dbReference type="GO" id="GO:0046872">
    <property type="term" value="F:metal ion binding"/>
    <property type="evidence" value="ECO:0007669"/>
    <property type="project" value="InterPro"/>
</dbReference>
<evidence type="ECO:0000313" key="5">
    <source>
        <dbReference type="Proteomes" id="UP000438699"/>
    </source>
</evidence>
<accession>A0A6N6N3W6</accession>
<dbReference type="InterPro" id="IPR013651">
    <property type="entry name" value="ATP-grasp_RimK-type"/>
</dbReference>
<dbReference type="GO" id="GO:0018169">
    <property type="term" value="F:ribosomal S6-glutamic acid ligase activity"/>
    <property type="evidence" value="ECO:0007669"/>
    <property type="project" value="TreeGrafter"/>
</dbReference>
<dbReference type="Gene3D" id="3.30.1490.20">
    <property type="entry name" value="ATP-grasp fold, A domain"/>
    <property type="match status" value="1"/>
</dbReference>
<dbReference type="Gene3D" id="3.30.470.20">
    <property type="entry name" value="ATP-grasp fold, B domain"/>
    <property type="match status" value="1"/>
</dbReference>
<dbReference type="AlphaFoldDB" id="A0A6N6N3W6"/>
<dbReference type="SUPFAM" id="SSF56059">
    <property type="entry name" value="Glutathione synthetase ATP-binding domain-like"/>
    <property type="match status" value="1"/>
</dbReference>
<gene>
    <name evidence="4" type="ORF">F8A88_00930</name>
</gene>
<proteinExistence type="predicted"/>
<feature type="domain" description="N-acetyltransferase" evidence="3">
    <location>
        <begin position="15"/>
        <end position="164"/>
    </location>
</feature>
<evidence type="ECO:0000259" key="2">
    <source>
        <dbReference type="PROSITE" id="PS50975"/>
    </source>
</evidence>
<dbReference type="SUPFAM" id="SSF55729">
    <property type="entry name" value="Acyl-CoA N-acyltransferases (Nat)"/>
    <property type="match status" value="1"/>
</dbReference>
<dbReference type="GO" id="GO:0016747">
    <property type="term" value="F:acyltransferase activity, transferring groups other than amino-acyl groups"/>
    <property type="evidence" value="ECO:0007669"/>
    <property type="project" value="InterPro"/>
</dbReference>
<dbReference type="GO" id="GO:0005737">
    <property type="term" value="C:cytoplasm"/>
    <property type="evidence" value="ECO:0007669"/>
    <property type="project" value="TreeGrafter"/>
</dbReference>
<dbReference type="GO" id="GO:0009432">
    <property type="term" value="P:SOS response"/>
    <property type="evidence" value="ECO:0007669"/>
    <property type="project" value="TreeGrafter"/>
</dbReference>
<dbReference type="InterPro" id="IPR013815">
    <property type="entry name" value="ATP_grasp_subdomain_1"/>
</dbReference>
<dbReference type="Pfam" id="PF14401">
    <property type="entry name" value="RLAN"/>
    <property type="match status" value="1"/>
</dbReference>
<sequence>MRPVFERSTLVPENLVFREALPEDLPFLLTLEQTSFPQRRQSSRHSLRRSITSSSQLVVIVESKAQKKCTPIGAAVLFLFKQTLRIYSFAVLEDRRKSGIGSALLNRVLDFACSHGYERISLEVDATNVRLAAWYQRFGFESSHPLKDYYGTGEHALRMVLLLSGKNGDTERVVLVVDEPNVAGKIAPGIKFVAATEYLSDTHYANSNSFHVLNLCNSYKTHSLGYYVSLLASARNHRVTPSVMAMKDASTPLVAQSLLDEIREDMQSRFSSTPDSHIQLTCILGMTPDSRYKRLVKKLFLLFSIPFFTITLEKHTTWKVKKIKPLKIKQVAASHPKLLQTALHQYCAKKRYNRQRLKRYEYDLAILVNSEEPTPPSCPVALDKFRKAAEKIGFFVEFITRADRHRICEFDALFIRETTAMDNHTYAMARHAYTEGLVVVDDPWSIMLCSNKVYLHEKLTGAGICQPKGWLLTHPLCTPSYLRSLPIPLVLKLPESSFSLGVFRVDSHEELEQKLRQMFTKTELVIAQEFLTSDYDWRIGLLDNTPLFACKYYMADNHWQIYNWQPGESGEFSGRHETLSVNQVPAHVLKAAANASSLIGNGFYGVDIKEINGKAYVIEVNDNPNVDDGVEDMFLGDELYERIMRSLYNRIETERHQIRYLY</sequence>
<keyword evidence="1" id="KW-0547">Nucleotide-binding</keyword>
<evidence type="ECO:0000259" key="3">
    <source>
        <dbReference type="PROSITE" id="PS51186"/>
    </source>
</evidence>
<protein>
    <submittedName>
        <fullName evidence="4">GNAT family N-acetyltransferase</fullName>
    </submittedName>
</protein>
<organism evidence="4 5">
    <name type="scientific">Pseudodesulfovibrio senegalensis</name>
    <dbReference type="NCBI Taxonomy" id="1721087"/>
    <lineage>
        <taxon>Bacteria</taxon>
        <taxon>Pseudomonadati</taxon>
        <taxon>Thermodesulfobacteriota</taxon>
        <taxon>Desulfovibrionia</taxon>
        <taxon>Desulfovibrionales</taxon>
        <taxon>Desulfovibrionaceae</taxon>
    </lineage>
</organism>
<name>A0A6N6N3W6_9BACT</name>
<evidence type="ECO:0000256" key="1">
    <source>
        <dbReference type="PROSITE-ProRule" id="PRU00409"/>
    </source>
</evidence>
<keyword evidence="1" id="KW-0067">ATP-binding</keyword>
<keyword evidence="4" id="KW-0808">Transferase</keyword>
<reference evidence="4 5" key="1">
    <citation type="journal article" date="2017" name="Int. J. Syst. Evol. Microbiol.">
        <title>Desulfovibrio senegalensis sp. nov., a mesophilic sulfate reducer isolated from marine sediment.</title>
        <authorList>
            <person name="Thioye A."/>
            <person name="Gam Z.B.A."/>
            <person name="Mbengue M."/>
            <person name="Cayol J.L."/>
            <person name="Joseph-Bartoli M."/>
            <person name="Toure-Kane C."/>
            <person name="Labat M."/>
        </authorList>
    </citation>
    <scope>NUCLEOTIDE SEQUENCE [LARGE SCALE GENOMIC DNA]</scope>
    <source>
        <strain evidence="4 5">DSM 101509</strain>
    </source>
</reference>
<dbReference type="PANTHER" id="PTHR21621:SF0">
    <property type="entry name" value="BETA-CITRYLGLUTAMATE SYNTHASE B-RELATED"/>
    <property type="match status" value="1"/>
</dbReference>
<dbReference type="RefSeq" id="WP_151149062.1">
    <property type="nucleotide sequence ID" value="NZ_WAIE01000001.1"/>
</dbReference>
<dbReference type="InterPro" id="IPR016181">
    <property type="entry name" value="Acyl_CoA_acyltransferase"/>
</dbReference>
<dbReference type="CDD" id="cd04301">
    <property type="entry name" value="NAT_SF"/>
    <property type="match status" value="1"/>
</dbReference>
<dbReference type="Pfam" id="PF00583">
    <property type="entry name" value="Acetyltransf_1"/>
    <property type="match status" value="1"/>
</dbReference>
<dbReference type="EMBL" id="WAIE01000001">
    <property type="protein sequence ID" value="KAB1442872.1"/>
    <property type="molecule type" value="Genomic_DNA"/>
</dbReference>
<dbReference type="Pfam" id="PF08443">
    <property type="entry name" value="RimK"/>
    <property type="match status" value="1"/>
</dbReference>
<dbReference type="GO" id="GO:0005524">
    <property type="term" value="F:ATP binding"/>
    <property type="evidence" value="ECO:0007669"/>
    <property type="project" value="UniProtKB-UniRule"/>
</dbReference>
<dbReference type="OrthoDB" id="9800957at2"/>
<dbReference type="PANTHER" id="PTHR21621">
    <property type="entry name" value="RIBOSOMAL PROTEIN S6 MODIFICATION PROTEIN"/>
    <property type="match status" value="1"/>
</dbReference>
<keyword evidence="5" id="KW-1185">Reference proteome</keyword>
<evidence type="ECO:0000313" key="4">
    <source>
        <dbReference type="EMBL" id="KAB1442872.1"/>
    </source>
</evidence>